<proteinExistence type="predicted"/>
<dbReference type="AlphaFoldDB" id="A0A081CCV6"/>
<evidence type="ECO:0000313" key="4">
    <source>
        <dbReference type="Proteomes" id="UP000053758"/>
    </source>
</evidence>
<feature type="transmembrane region" description="Helical" evidence="2">
    <location>
        <begin position="60"/>
        <end position="79"/>
    </location>
</feature>
<dbReference type="Proteomes" id="UP000053758">
    <property type="component" value="Unassembled WGS sequence"/>
</dbReference>
<feature type="region of interest" description="Disordered" evidence="1">
    <location>
        <begin position="226"/>
        <end position="247"/>
    </location>
</feature>
<organism evidence="3 4">
    <name type="scientific">Pseudozyma antarctica</name>
    <name type="common">Yeast</name>
    <name type="synonym">Candida antarctica</name>
    <dbReference type="NCBI Taxonomy" id="84753"/>
    <lineage>
        <taxon>Eukaryota</taxon>
        <taxon>Fungi</taxon>
        <taxon>Dikarya</taxon>
        <taxon>Basidiomycota</taxon>
        <taxon>Ustilaginomycotina</taxon>
        <taxon>Ustilaginomycetes</taxon>
        <taxon>Ustilaginales</taxon>
        <taxon>Ustilaginaceae</taxon>
        <taxon>Moesziomyces</taxon>
    </lineage>
</organism>
<accession>A0A081CCV6</accession>
<keyword evidence="2" id="KW-0812">Transmembrane</keyword>
<gene>
    <name evidence="3" type="ORF">PAN0_005c2716</name>
</gene>
<keyword evidence="2" id="KW-1133">Transmembrane helix</keyword>
<keyword evidence="2" id="KW-0472">Membrane</keyword>
<dbReference type="GeneID" id="26303425"/>
<dbReference type="EMBL" id="DF830072">
    <property type="protein sequence ID" value="GAK64502.1"/>
    <property type="molecule type" value="Genomic_DNA"/>
</dbReference>
<keyword evidence="4" id="KW-1185">Reference proteome</keyword>
<protein>
    <submittedName>
        <fullName evidence="3">Uncharacterized protein</fullName>
    </submittedName>
</protein>
<evidence type="ECO:0000256" key="1">
    <source>
        <dbReference type="SAM" id="MobiDB-lite"/>
    </source>
</evidence>
<evidence type="ECO:0000256" key="2">
    <source>
        <dbReference type="SAM" id="Phobius"/>
    </source>
</evidence>
<name>A0A081CCV6_PSEA2</name>
<evidence type="ECO:0000313" key="3">
    <source>
        <dbReference type="EMBL" id="GAK64502.1"/>
    </source>
</evidence>
<sequence length="247" mass="27591">MRIVARQDDEYTRHELSDATTQPQCRPEPGLTMLPRQGMQLLYQATRCSSADGVGHATPLIFWTIVSVAVLPLLARARARKQRVAEQKYAVPPAAALRNRFESSPQAPSLPWQAGRRQVIRSIGISDEVDPKPCKHVRQPERQRVHVPHVEKLAKTTLEARKSRALLYLAPDVGLRMATASNKAAWRFNSSSPNCRTLTEKAEHAGRFMCLERGAALCADFKEEARMTRDSDAPSAPARSRFLRTAS</sequence>
<reference evidence="4" key="1">
    <citation type="journal article" date="2014" name="Genome Announc.">
        <title>Draft Genome Sequence of the Yeast Pseudozyma antarctica Type Strain JCM10317, a Producer of the Glycolipid Biosurfactants, Mannosylerythritol Lipids.</title>
        <authorList>
            <person name="Saika A."/>
            <person name="Koike H."/>
            <person name="Hori T."/>
            <person name="Fukuoka T."/>
            <person name="Sato S."/>
            <person name="Habe H."/>
            <person name="Kitamoto D."/>
            <person name="Morita T."/>
        </authorList>
    </citation>
    <scope>NUCLEOTIDE SEQUENCE [LARGE SCALE GENOMIC DNA]</scope>
    <source>
        <strain evidence="4">JCM 10317</strain>
    </source>
</reference>
<dbReference type="RefSeq" id="XP_014657442.1">
    <property type="nucleotide sequence ID" value="XM_014801956.1"/>
</dbReference>
<feature type="compositionally biased region" description="Basic and acidic residues" evidence="1">
    <location>
        <begin position="1"/>
        <end position="17"/>
    </location>
</feature>
<feature type="region of interest" description="Disordered" evidence="1">
    <location>
        <begin position="1"/>
        <end position="29"/>
    </location>
</feature>
<dbReference type="HOGENOM" id="CLU_1124387_0_0_1"/>